<evidence type="ECO:0000313" key="1">
    <source>
        <dbReference type="EMBL" id="MCY1004012.1"/>
    </source>
</evidence>
<evidence type="ECO:0000313" key="2">
    <source>
        <dbReference type="EMBL" id="MCY1008536.1"/>
    </source>
</evidence>
<gene>
    <name evidence="1" type="ORF">OV079_00195</name>
    <name evidence="2" type="ORF">OV079_23845</name>
</gene>
<accession>A0A9X3EHB5</accession>
<reference evidence="1" key="1">
    <citation type="submission" date="2022-11" db="EMBL/GenBank/DDBJ databases">
        <title>Minimal conservation of predation-associated metabolite biosynthetic gene clusters underscores biosynthetic potential of Myxococcota including descriptions for ten novel species: Archangium lansinium sp. nov., Myxococcus landrumus sp. nov., Nannocystis bai.</title>
        <authorList>
            <person name="Ahearne A."/>
            <person name="Stevens C."/>
            <person name="Phillips K."/>
        </authorList>
    </citation>
    <scope>NUCLEOTIDE SEQUENCE</scope>
    <source>
        <strain evidence="1">Na p29</strain>
    </source>
</reference>
<protein>
    <submittedName>
        <fullName evidence="1">Uncharacterized protein</fullName>
    </submittedName>
</protein>
<organism evidence="1 3">
    <name type="scientific">Nannocystis pusilla</name>
    <dbReference type="NCBI Taxonomy" id="889268"/>
    <lineage>
        <taxon>Bacteria</taxon>
        <taxon>Pseudomonadati</taxon>
        <taxon>Myxococcota</taxon>
        <taxon>Polyangia</taxon>
        <taxon>Nannocystales</taxon>
        <taxon>Nannocystaceae</taxon>
        <taxon>Nannocystis</taxon>
    </lineage>
</organism>
<name>A0A9X3EHB5_9BACT</name>
<proteinExistence type="predicted"/>
<dbReference type="Proteomes" id="UP001150924">
    <property type="component" value="Unassembled WGS sequence"/>
</dbReference>
<dbReference type="AlphaFoldDB" id="A0A9X3EHB5"/>
<sequence length="200" mass="21323">MMGEKITELEPGDVAFDPKTGKDRLFVRRAAAGSFAGSEIWAVEDHVAHAGSPVPWSTEHRWPWVVHVDIVTPCRDTGDSLKVTFSMPSLGPPGSSAWAAAEVAAIKRAGAHEAMESFGVDPHKLGNDTAEVPALEGGSDHCLACGDDPERSARCPFCGPEPEAPPASEWVCHDCDQPTTAADPVYDLCASCEKAWLESK</sequence>
<dbReference type="EMBL" id="JAPNKE010000002">
    <property type="protein sequence ID" value="MCY1008536.1"/>
    <property type="molecule type" value="Genomic_DNA"/>
</dbReference>
<comment type="caution">
    <text evidence="1">The sequence shown here is derived from an EMBL/GenBank/DDBJ whole genome shotgun (WGS) entry which is preliminary data.</text>
</comment>
<dbReference type="RefSeq" id="WP_267765534.1">
    <property type="nucleotide sequence ID" value="NZ_JAPNKE010000001.1"/>
</dbReference>
<evidence type="ECO:0000313" key="3">
    <source>
        <dbReference type="Proteomes" id="UP001150924"/>
    </source>
</evidence>
<dbReference type="EMBL" id="JAPNKE010000001">
    <property type="protein sequence ID" value="MCY1004012.1"/>
    <property type="molecule type" value="Genomic_DNA"/>
</dbReference>
<keyword evidence="3" id="KW-1185">Reference proteome</keyword>